<keyword evidence="4" id="KW-1185">Reference proteome</keyword>
<sequence length="623" mass="71708">MESRITIILLFIIIRYISGMKEKEYTITGLKDNPGIFFEAVGEMRTSENSWKMIIYIDLRDIKGATAKLEQQMDSILQQCGDHNSHCEIRPRLTSLIAKLNKIKQYQDHIRALIGESRTKRAPLEFVGQLSKILFGTLTIEDEYAMRNAIMHVENKTNDLALLLVNQTVATRARFGELYNATWEIRKQLSAIEIKAMLNQRHRYFWEVMTKLDTEILQHEIDLNILIDGILFGKQGFIHPRLISPQQLIENCKLIKEQNPHAEFPVSTDEIGMDQLIKISNLRIAYSGNRLIYILHIPLLIPGIYKMYRAVPLPAKQAFDETKFAIIKSDAEHIGISEDTDSFYEFREGELRECISSSTVFICPAIFPLKKIRQATSCNIQLLLNKNIEMEYCNIVLQNLRETYWKALTTPGNWIYTARKREIIRIECQQSNQEEISNSGIISIRQGCKIKAGTTTMSHPSVHSIEFVQHYTPMNNLSILQLYEPIREKYQIDLAEATSELWTMNNSHVSTTFDDIIEKARQIKDRRMQEQRLITYSAVGWGMSVLGILVVIVWMISRTSWISSTANLLYARCNRNKGTKGPTPCSSVENKSRSTEPESEQSDLRTATIQYNLQEEAQEAEAH</sequence>
<feature type="chain" id="PRO_5044639284" evidence="3">
    <location>
        <begin position="20"/>
        <end position="623"/>
    </location>
</feature>
<dbReference type="RefSeq" id="XP_024882936.1">
    <property type="nucleotide sequence ID" value="XM_025027168.1"/>
</dbReference>
<evidence type="ECO:0000313" key="4">
    <source>
        <dbReference type="Proteomes" id="UP000504618"/>
    </source>
</evidence>
<protein>
    <submittedName>
        <fullName evidence="5 6">Uncharacterized protein LOC112461789</fullName>
    </submittedName>
</protein>
<keyword evidence="2" id="KW-1133">Transmembrane helix</keyword>
<evidence type="ECO:0000256" key="2">
    <source>
        <dbReference type="SAM" id="Phobius"/>
    </source>
</evidence>
<dbReference type="RefSeq" id="XP_024882937.1">
    <property type="nucleotide sequence ID" value="XM_025027169.1"/>
</dbReference>
<organism evidence="4 5">
    <name type="scientific">Temnothorax curvispinosus</name>
    <dbReference type="NCBI Taxonomy" id="300111"/>
    <lineage>
        <taxon>Eukaryota</taxon>
        <taxon>Metazoa</taxon>
        <taxon>Ecdysozoa</taxon>
        <taxon>Arthropoda</taxon>
        <taxon>Hexapoda</taxon>
        <taxon>Insecta</taxon>
        <taxon>Pterygota</taxon>
        <taxon>Neoptera</taxon>
        <taxon>Endopterygota</taxon>
        <taxon>Hymenoptera</taxon>
        <taxon>Apocrita</taxon>
        <taxon>Aculeata</taxon>
        <taxon>Formicoidea</taxon>
        <taxon>Formicidae</taxon>
        <taxon>Myrmicinae</taxon>
        <taxon>Temnothorax</taxon>
    </lineage>
</organism>
<keyword evidence="3" id="KW-0732">Signal</keyword>
<evidence type="ECO:0000313" key="6">
    <source>
        <dbReference type="RefSeq" id="XP_024882937.1"/>
    </source>
</evidence>
<accession>A0A6J1QPP1</accession>
<keyword evidence="2" id="KW-0472">Membrane</keyword>
<gene>
    <name evidence="5 6" type="primary">LOC112461789</name>
</gene>
<dbReference type="GeneID" id="112461789"/>
<evidence type="ECO:0000256" key="3">
    <source>
        <dbReference type="SAM" id="SignalP"/>
    </source>
</evidence>
<dbReference type="OrthoDB" id="7554038at2759"/>
<dbReference type="Pfam" id="PF12259">
    <property type="entry name" value="Baculo_F"/>
    <property type="match status" value="1"/>
</dbReference>
<feature type="signal peptide" evidence="3">
    <location>
        <begin position="1"/>
        <end position="19"/>
    </location>
</feature>
<evidence type="ECO:0000256" key="1">
    <source>
        <dbReference type="SAM" id="MobiDB-lite"/>
    </source>
</evidence>
<dbReference type="InterPro" id="IPR022048">
    <property type="entry name" value="Envelope_fusion-like"/>
</dbReference>
<feature type="transmembrane region" description="Helical" evidence="2">
    <location>
        <begin position="533"/>
        <end position="556"/>
    </location>
</feature>
<feature type="region of interest" description="Disordered" evidence="1">
    <location>
        <begin position="578"/>
        <end position="605"/>
    </location>
</feature>
<dbReference type="Proteomes" id="UP000504618">
    <property type="component" value="Unplaced"/>
</dbReference>
<evidence type="ECO:0000313" key="5">
    <source>
        <dbReference type="RefSeq" id="XP_024882936.1"/>
    </source>
</evidence>
<dbReference type="AlphaFoldDB" id="A0A6J1QPP1"/>
<proteinExistence type="predicted"/>
<reference evidence="5 6" key="1">
    <citation type="submission" date="2025-04" db="UniProtKB">
        <authorList>
            <consortium name="RefSeq"/>
        </authorList>
    </citation>
    <scope>IDENTIFICATION</scope>
    <source>
        <tissue evidence="5 6">Whole body</tissue>
    </source>
</reference>
<name>A0A6J1QPP1_9HYME</name>
<keyword evidence="2" id="KW-0812">Transmembrane</keyword>